<dbReference type="GO" id="GO:0003677">
    <property type="term" value="F:DNA binding"/>
    <property type="evidence" value="ECO:0007669"/>
    <property type="project" value="UniProtKB-KW"/>
</dbReference>
<protein>
    <submittedName>
        <fullName evidence="8">Probable RNA polymerase sigma factor fecI</fullName>
    </submittedName>
</protein>
<evidence type="ECO:0000256" key="3">
    <source>
        <dbReference type="ARBA" id="ARBA00023082"/>
    </source>
</evidence>
<evidence type="ECO:0000256" key="4">
    <source>
        <dbReference type="ARBA" id="ARBA00023125"/>
    </source>
</evidence>
<comment type="similarity">
    <text evidence="1">Belongs to the sigma-70 factor family. ECF subfamily.</text>
</comment>
<dbReference type="SUPFAM" id="SSF88659">
    <property type="entry name" value="Sigma3 and sigma4 domains of RNA polymerase sigma factors"/>
    <property type="match status" value="1"/>
</dbReference>
<evidence type="ECO:0000256" key="2">
    <source>
        <dbReference type="ARBA" id="ARBA00023015"/>
    </source>
</evidence>
<dbReference type="PANTHER" id="PTHR43133">
    <property type="entry name" value="RNA POLYMERASE ECF-TYPE SIGMA FACTO"/>
    <property type="match status" value="1"/>
</dbReference>
<dbReference type="SUPFAM" id="SSF88946">
    <property type="entry name" value="Sigma2 domain of RNA polymerase sigma factors"/>
    <property type="match status" value="1"/>
</dbReference>
<dbReference type="InterPro" id="IPR036388">
    <property type="entry name" value="WH-like_DNA-bd_sf"/>
</dbReference>
<evidence type="ECO:0000313" key="9">
    <source>
        <dbReference type="Proteomes" id="UP000308196"/>
    </source>
</evidence>
<dbReference type="InterPro" id="IPR014284">
    <property type="entry name" value="RNA_pol_sigma-70_dom"/>
</dbReference>
<dbReference type="GeneID" id="78463474"/>
<evidence type="ECO:0000313" key="8">
    <source>
        <dbReference type="EMBL" id="VTR42915.1"/>
    </source>
</evidence>
<dbReference type="InterPro" id="IPR013325">
    <property type="entry name" value="RNA_pol_sigma_r2"/>
</dbReference>
<dbReference type="KEGG" id="stha:NCTC11429_02770"/>
<dbReference type="Gene3D" id="1.10.1740.10">
    <property type="match status" value="1"/>
</dbReference>
<keyword evidence="2" id="KW-0805">Transcription regulation</keyword>
<dbReference type="GO" id="GO:0006352">
    <property type="term" value="P:DNA-templated transcription initiation"/>
    <property type="evidence" value="ECO:0007669"/>
    <property type="project" value="InterPro"/>
</dbReference>
<keyword evidence="5" id="KW-0804">Transcription</keyword>
<evidence type="ECO:0000259" key="7">
    <source>
        <dbReference type="Pfam" id="PF08281"/>
    </source>
</evidence>
<accession>A0A4U9V879</accession>
<organism evidence="8 9">
    <name type="scientific">Sphingobacterium thalpophilum</name>
    <dbReference type="NCBI Taxonomy" id="259"/>
    <lineage>
        <taxon>Bacteria</taxon>
        <taxon>Pseudomonadati</taxon>
        <taxon>Bacteroidota</taxon>
        <taxon>Sphingobacteriia</taxon>
        <taxon>Sphingobacteriales</taxon>
        <taxon>Sphingobacteriaceae</taxon>
        <taxon>Sphingobacterium</taxon>
    </lineage>
</organism>
<feature type="domain" description="RNA polymerase sigma factor 70 region 4 type 2" evidence="7">
    <location>
        <begin position="124"/>
        <end position="173"/>
    </location>
</feature>
<dbReference type="InterPro" id="IPR013249">
    <property type="entry name" value="RNA_pol_sigma70_r4_t2"/>
</dbReference>
<dbReference type="Pfam" id="PF04542">
    <property type="entry name" value="Sigma70_r2"/>
    <property type="match status" value="1"/>
</dbReference>
<dbReference type="STRING" id="1123265.GCA_000686625_02058"/>
<dbReference type="PANTHER" id="PTHR43133:SF8">
    <property type="entry name" value="RNA POLYMERASE SIGMA FACTOR HI_1459-RELATED"/>
    <property type="match status" value="1"/>
</dbReference>
<dbReference type="EMBL" id="LR590484">
    <property type="protein sequence ID" value="VTR42915.1"/>
    <property type="molecule type" value="Genomic_DNA"/>
</dbReference>
<dbReference type="RefSeq" id="WP_028072243.1">
    <property type="nucleotide sequence ID" value="NZ_CP162525.1"/>
</dbReference>
<reference evidence="8 9" key="1">
    <citation type="submission" date="2019-05" db="EMBL/GenBank/DDBJ databases">
        <authorList>
            <consortium name="Pathogen Informatics"/>
        </authorList>
    </citation>
    <scope>NUCLEOTIDE SEQUENCE [LARGE SCALE GENOMIC DNA]</scope>
    <source>
        <strain evidence="8 9">NCTC11429</strain>
    </source>
</reference>
<dbReference type="Proteomes" id="UP000308196">
    <property type="component" value="Chromosome"/>
</dbReference>
<dbReference type="NCBIfam" id="TIGR02937">
    <property type="entry name" value="sigma70-ECF"/>
    <property type="match status" value="1"/>
</dbReference>
<dbReference type="GO" id="GO:0016987">
    <property type="term" value="F:sigma factor activity"/>
    <property type="evidence" value="ECO:0007669"/>
    <property type="project" value="UniProtKB-KW"/>
</dbReference>
<proteinExistence type="inferred from homology"/>
<keyword evidence="3" id="KW-0731">Sigma factor</keyword>
<evidence type="ECO:0000256" key="5">
    <source>
        <dbReference type="ARBA" id="ARBA00023163"/>
    </source>
</evidence>
<evidence type="ECO:0000256" key="1">
    <source>
        <dbReference type="ARBA" id="ARBA00010641"/>
    </source>
</evidence>
<keyword evidence="4" id="KW-0238">DNA-binding</keyword>
<dbReference type="Pfam" id="PF08281">
    <property type="entry name" value="Sigma70_r4_2"/>
    <property type="match status" value="1"/>
</dbReference>
<dbReference type="AlphaFoldDB" id="A0A4U9V879"/>
<dbReference type="Gene3D" id="1.10.10.10">
    <property type="entry name" value="Winged helix-like DNA-binding domain superfamily/Winged helix DNA-binding domain"/>
    <property type="match status" value="1"/>
</dbReference>
<name>A0A4U9V879_9SPHI</name>
<sequence length="217" mass="25152">MDLKGSPISIDEFERFQLGDEQAFQKIFECYKSILYGRVRRLACSAAEAEEIVQEVFIQLFLKRSDIPSAEAIFPFLYIASKRMAISNFRKEVIRKEYRLESKGDLYDTSSCSQTKLEQKEYEQLLDKVIDTLPAQQKLVYRMNKLENRSYKEIAEHIGISRHTVRNHLAAACNSIKLRFQKILFSFFALSLLQYGHPNTTAFKVAVQIFSAVSKKI</sequence>
<gene>
    <name evidence="8" type="primary">fecI_2</name>
    <name evidence="8" type="ORF">NCTC11429_02770</name>
</gene>
<dbReference type="InterPro" id="IPR007627">
    <property type="entry name" value="RNA_pol_sigma70_r2"/>
</dbReference>
<dbReference type="InterPro" id="IPR039425">
    <property type="entry name" value="RNA_pol_sigma-70-like"/>
</dbReference>
<feature type="domain" description="RNA polymerase sigma-70 region 2" evidence="6">
    <location>
        <begin position="28"/>
        <end position="92"/>
    </location>
</feature>
<dbReference type="CDD" id="cd06171">
    <property type="entry name" value="Sigma70_r4"/>
    <property type="match status" value="1"/>
</dbReference>
<dbReference type="InterPro" id="IPR013324">
    <property type="entry name" value="RNA_pol_sigma_r3/r4-like"/>
</dbReference>
<evidence type="ECO:0000259" key="6">
    <source>
        <dbReference type="Pfam" id="PF04542"/>
    </source>
</evidence>